<feature type="transmembrane region" description="Helical" evidence="2">
    <location>
        <begin position="162"/>
        <end position="184"/>
    </location>
</feature>
<dbReference type="PANTHER" id="PTHR11360">
    <property type="entry name" value="MONOCARBOXYLATE TRANSPORTER"/>
    <property type="match status" value="1"/>
</dbReference>
<name>A0AAD9J457_9ANNE</name>
<dbReference type="GO" id="GO:0008028">
    <property type="term" value="F:monocarboxylic acid transmembrane transporter activity"/>
    <property type="evidence" value="ECO:0007669"/>
    <property type="project" value="TreeGrafter"/>
</dbReference>
<dbReference type="InterPro" id="IPR011701">
    <property type="entry name" value="MFS"/>
</dbReference>
<evidence type="ECO:0008006" key="5">
    <source>
        <dbReference type="Google" id="ProtNLM"/>
    </source>
</evidence>
<feature type="transmembrane region" description="Helical" evidence="2">
    <location>
        <begin position="384"/>
        <end position="406"/>
    </location>
</feature>
<feature type="transmembrane region" description="Helical" evidence="2">
    <location>
        <begin position="412"/>
        <end position="436"/>
    </location>
</feature>
<feature type="transmembrane region" description="Helical" evidence="2">
    <location>
        <begin position="42"/>
        <end position="62"/>
    </location>
</feature>
<protein>
    <recommendedName>
        <fullName evidence="5">Monocarboxylate transporter</fullName>
    </recommendedName>
</protein>
<sequence length="463" mass="50378">MEPCRAWVGLAAVVYSNLLVNISCSFGVLYDALADKYDASRAGVGWMLTIRWIFIFGTGMFISPFIEQYGCRIVAIFSAILYGVSSSLCALSPNLIWQCITYGVLAGTGNSGIFLASITSIERLFSTNRGLATCLSALGFTLGVIVHPLHARYFLDMYGINGALLMQGGFTFQTVLCVFGYTSLERRTPTIRSKKGHVQRTPGVTTISGSSIELDGKTPNRNQESPSRCKDDPVHKYDFLKNYLKEMADFKLLKKIGFVLANLHYLLFWMIMLGLLTHIVSCAQHIGISTTRATQLLSISGFVNLCTAPLVAIIVNLPKVNPAFVTAFGCLNGAASAFCCAFSHRYEIFIGASVLTGIVLSIGPPALPMLVLSTVGIKRFPRGMALLWTLLMPAAIGSSAFVGWMVDIFGNYVIAFVVLGISGIVSFILALCVAIITGRRDRINTRLVVIKETISQETITTYL</sequence>
<dbReference type="AlphaFoldDB" id="A0AAD9J457"/>
<feature type="transmembrane region" description="Helical" evidence="2">
    <location>
        <begin position="130"/>
        <end position="150"/>
    </location>
</feature>
<evidence type="ECO:0000256" key="1">
    <source>
        <dbReference type="SAM" id="MobiDB-lite"/>
    </source>
</evidence>
<comment type="caution">
    <text evidence="3">The sequence shown here is derived from an EMBL/GenBank/DDBJ whole genome shotgun (WGS) entry which is preliminary data.</text>
</comment>
<dbReference type="Proteomes" id="UP001208570">
    <property type="component" value="Unassembled WGS sequence"/>
</dbReference>
<keyword evidence="2" id="KW-0812">Transmembrane</keyword>
<feature type="transmembrane region" description="Helical" evidence="2">
    <location>
        <begin position="95"/>
        <end position="118"/>
    </location>
</feature>
<keyword evidence="2" id="KW-1133">Transmembrane helix</keyword>
<feature type="transmembrane region" description="Helical" evidence="2">
    <location>
        <begin position="256"/>
        <end position="276"/>
    </location>
</feature>
<keyword evidence="2" id="KW-0472">Membrane</keyword>
<reference evidence="3" key="1">
    <citation type="journal article" date="2023" name="Mol. Biol. Evol.">
        <title>Third-Generation Sequencing Reveals the Adaptive Role of the Epigenome in Three Deep-Sea Polychaetes.</title>
        <authorList>
            <person name="Perez M."/>
            <person name="Aroh O."/>
            <person name="Sun Y."/>
            <person name="Lan Y."/>
            <person name="Juniper S.K."/>
            <person name="Young C.R."/>
            <person name="Angers B."/>
            <person name="Qian P.Y."/>
        </authorList>
    </citation>
    <scope>NUCLEOTIDE SEQUENCE</scope>
    <source>
        <strain evidence="3">P08H-3</strain>
    </source>
</reference>
<feature type="region of interest" description="Disordered" evidence="1">
    <location>
        <begin position="210"/>
        <end position="230"/>
    </location>
</feature>
<feature type="transmembrane region" description="Helical" evidence="2">
    <location>
        <begin position="7"/>
        <end position="30"/>
    </location>
</feature>
<dbReference type="InterPro" id="IPR036259">
    <property type="entry name" value="MFS_trans_sf"/>
</dbReference>
<evidence type="ECO:0000313" key="3">
    <source>
        <dbReference type="EMBL" id="KAK2145280.1"/>
    </source>
</evidence>
<organism evidence="3 4">
    <name type="scientific">Paralvinella palmiformis</name>
    <dbReference type="NCBI Taxonomy" id="53620"/>
    <lineage>
        <taxon>Eukaryota</taxon>
        <taxon>Metazoa</taxon>
        <taxon>Spiralia</taxon>
        <taxon>Lophotrochozoa</taxon>
        <taxon>Annelida</taxon>
        <taxon>Polychaeta</taxon>
        <taxon>Sedentaria</taxon>
        <taxon>Canalipalpata</taxon>
        <taxon>Terebellida</taxon>
        <taxon>Terebelliformia</taxon>
        <taxon>Alvinellidae</taxon>
        <taxon>Paralvinella</taxon>
    </lineage>
</organism>
<dbReference type="SUPFAM" id="SSF103473">
    <property type="entry name" value="MFS general substrate transporter"/>
    <property type="match status" value="1"/>
</dbReference>
<evidence type="ECO:0000313" key="4">
    <source>
        <dbReference type="Proteomes" id="UP001208570"/>
    </source>
</evidence>
<keyword evidence="4" id="KW-1185">Reference proteome</keyword>
<dbReference type="Pfam" id="PF07690">
    <property type="entry name" value="MFS_1"/>
    <property type="match status" value="1"/>
</dbReference>
<evidence type="ECO:0000256" key="2">
    <source>
        <dbReference type="SAM" id="Phobius"/>
    </source>
</evidence>
<feature type="transmembrane region" description="Helical" evidence="2">
    <location>
        <begin position="69"/>
        <end position="89"/>
    </location>
</feature>
<feature type="transmembrane region" description="Helical" evidence="2">
    <location>
        <begin position="324"/>
        <end position="344"/>
    </location>
</feature>
<dbReference type="InterPro" id="IPR050327">
    <property type="entry name" value="Proton-linked_MCT"/>
</dbReference>
<feature type="transmembrane region" description="Helical" evidence="2">
    <location>
        <begin position="350"/>
        <end position="372"/>
    </location>
</feature>
<dbReference type="Gene3D" id="1.20.1250.20">
    <property type="entry name" value="MFS general substrate transporter like domains"/>
    <property type="match status" value="1"/>
</dbReference>
<feature type="transmembrane region" description="Helical" evidence="2">
    <location>
        <begin position="296"/>
        <end position="317"/>
    </location>
</feature>
<dbReference type="PANTHER" id="PTHR11360:SF260">
    <property type="entry name" value="MFS DOMAIN-CONTAINING PROTEIN"/>
    <property type="match status" value="1"/>
</dbReference>
<dbReference type="EMBL" id="JAODUP010000690">
    <property type="protein sequence ID" value="KAK2145280.1"/>
    <property type="molecule type" value="Genomic_DNA"/>
</dbReference>
<gene>
    <name evidence="3" type="ORF">LSH36_690g02006</name>
</gene>
<accession>A0AAD9J457</accession>
<proteinExistence type="predicted"/>